<dbReference type="Gene3D" id="3.10.129.10">
    <property type="entry name" value="Hotdog Thioesterase"/>
    <property type="match status" value="1"/>
</dbReference>
<keyword evidence="3" id="KW-1185">Reference proteome</keyword>
<dbReference type="Proteomes" id="UP000077755">
    <property type="component" value="Chromosome 6"/>
</dbReference>
<reference evidence="2" key="2">
    <citation type="submission" date="2022-03" db="EMBL/GenBank/DDBJ databases">
        <title>Draft title - Genomic analysis of global carrot germplasm unveils the trajectory of domestication and the origin of high carotenoid orange carrot.</title>
        <authorList>
            <person name="Iorizzo M."/>
            <person name="Ellison S."/>
            <person name="Senalik D."/>
            <person name="Macko-Podgorni A."/>
            <person name="Grzebelus D."/>
            <person name="Bostan H."/>
            <person name="Rolling W."/>
            <person name="Curaba J."/>
            <person name="Simon P."/>
        </authorList>
    </citation>
    <scope>NUCLEOTIDE SEQUENCE</scope>
    <source>
        <tissue evidence="2">Leaf</tissue>
    </source>
</reference>
<dbReference type="OrthoDB" id="46529at2759"/>
<dbReference type="InterPro" id="IPR006683">
    <property type="entry name" value="Thioestr_dom"/>
</dbReference>
<dbReference type="PANTHER" id="PTHR21660">
    <property type="entry name" value="THIOESTERASE SUPERFAMILY MEMBER-RELATED"/>
    <property type="match status" value="1"/>
</dbReference>
<dbReference type="Gramene" id="KZM92205">
    <property type="protein sequence ID" value="KZM92205"/>
    <property type="gene ID" value="DCAR_020430"/>
</dbReference>
<name>A0A164WT05_DAUCS</name>
<protein>
    <submittedName>
        <fullName evidence="2">Uncharacterized protein</fullName>
    </submittedName>
</protein>
<comment type="similarity">
    <text evidence="1">Belongs to the thioesterase PaaI family.</text>
</comment>
<dbReference type="SUPFAM" id="SSF54637">
    <property type="entry name" value="Thioesterase/thiol ester dehydrase-isomerase"/>
    <property type="match status" value="1"/>
</dbReference>
<dbReference type="KEGG" id="dcr:108226464"/>
<dbReference type="CDD" id="cd03443">
    <property type="entry name" value="PaaI_thioesterase"/>
    <property type="match status" value="1"/>
</dbReference>
<accession>A0A164WT05</accession>
<gene>
    <name evidence="2" type="ORF">DCAR_0625971</name>
</gene>
<evidence type="ECO:0000256" key="1">
    <source>
        <dbReference type="ARBA" id="ARBA00008324"/>
    </source>
</evidence>
<dbReference type="InterPro" id="IPR029069">
    <property type="entry name" value="HotDog_dom_sf"/>
</dbReference>
<evidence type="ECO:0000313" key="2">
    <source>
        <dbReference type="EMBL" id="WOH06543.1"/>
    </source>
</evidence>
<proteinExistence type="inferred from homology"/>
<sequence>MEKQPTSGISQETIIREQSPDQISRLAGFIERIGVSHTIPQDYDVKNYFLNMIRGVLVEVINVQSGRVSFLLSVKPVVTNKFGGLHGGALASVAEMVAVDCARTVVGKEKELFLGELSNSYLSSAPRDSEVLVDASIVRSGRNLTVVAVEFRMKESDKLVYTSRATFYNMPVASL</sequence>
<dbReference type="AlphaFoldDB" id="A0A164WT05"/>
<dbReference type="Pfam" id="PF03061">
    <property type="entry name" value="4HBT"/>
    <property type="match status" value="1"/>
</dbReference>
<reference evidence="2" key="1">
    <citation type="journal article" date="2016" name="Nat. Genet.">
        <title>A high-quality carrot genome assembly provides new insights into carotenoid accumulation and asterid genome evolution.</title>
        <authorList>
            <person name="Iorizzo M."/>
            <person name="Ellison S."/>
            <person name="Senalik D."/>
            <person name="Zeng P."/>
            <person name="Satapoomin P."/>
            <person name="Huang J."/>
            <person name="Bowman M."/>
            <person name="Iovene M."/>
            <person name="Sanseverino W."/>
            <person name="Cavagnaro P."/>
            <person name="Yildiz M."/>
            <person name="Macko-Podgorni A."/>
            <person name="Moranska E."/>
            <person name="Grzebelus E."/>
            <person name="Grzebelus D."/>
            <person name="Ashrafi H."/>
            <person name="Zheng Z."/>
            <person name="Cheng S."/>
            <person name="Spooner D."/>
            <person name="Van Deynze A."/>
            <person name="Simon P."/>
        </authorList>
    </citation>
    <scope>NUCLEOTIDE SEQUENCE</scope>
    <source>
        <tissue evidence="2">Leaf</tissue>
    </source>
</reference>
<dbReference type="InterPro" id="IPR039298">
    <property type="entry name" value="ACOT13"/>
</dbReference>
<evidence type="ECO:0000313" key="3">
    <source>
        <dbReference type="Proteomes" id="UP000077755"/>
    </source>
</evidence>
<dbReference type="GO" id="GO:0047617">
    <property type="term" value="F:fatty acyl-CoA hydrolase activity"/>
    <property type="evidence" value="ECO:0007669"/>
    <property type="project" value="InterPro"/>
</dbReference>
<dbReference type="EMBL" id="CP093348">
    <property type="protein sequence ID" value="WOH06543.1"/>
    <property type="molecule type" value="Genomic_DNA"/>
</dbReference>
<organism evidence="2 3">
    <name type="scientific">Daucus carota subsp. sativus</name>
    <name type="common">Carrot</name>
    <dbReference type="NCBI Taxonomy" id="79200"/>
    <lineage>
        <taxon>Eukaryota</taxon>
        <taxon>Viridiplantae</taxon>
        <taxon>Streptophyta</taxon>
        <taxon>Embryophyta</taxon>
        <taxon>Tracheophyta</taxon>
        <taxon>Spermatophyta</taxon>
        <taxon>Magnoliopsida</taxon>
        <taxon>eudicotyledons</taxon>
        <taxon>Gunneridae</taxon>
        <taxon>Pentapetalae</taxon>
        <taxon>asterids</taxon>
        <taxon>campanulids</taxon>
        <taxon>Apiales</taxon>
        <taxon>Apiaceae</taxon>
        <taxon>Apioideae</taxon>
        <taxon>Scandiceae</taxon>
        <taxon>Daucinae</taxon>
        <taxon>Daucus</taxon>
        <taxon>Daucus sect. Daucus</taxon>
    </lineage>
</organism>
<dbReference type="PANTHER" id="PTHR21660:SF12">
    <property type="entry name" value="OS07G0462700 PROTEIN"/>
    <property type="match status" value="1"/>
</dbReference>
<dbReference type="OMA" id="SREWTQR"/>